<evidence type="ECO:0000256" key="3">
    <source>
        <dbReference type="ARBA" id="ARBA00023125"/>
    </source>
</evidence>
<proteinExistence type="predicted"/>
<evidence type="ECO:0000256" key="5">
    <source>
        <dbReference type="ARBA" id="ARBA00023242"/>
    </source>
</evidence>
<dbReference type="GO" id="GO:0009725">
    <property type="term" value="P:response to hormone"/>
    <property type="evidence" value="ECO:0007669"/>
    <property type="project" value="InterPro"/>
</dbReference>
<dbReference type="GO" id="GO:0003677">
    <property type="term" value="F:DNA binding"/>
    <property type="evidence" value="ECO:0007669"/>
    <property type="project" value="UniProtKB-KW"/>
</dbReference>
<dbReference type="InterPro" id="IPR015300">
    <property type="entry name" value="DNA-bd_pseudobarrel_sf"/>
</dbReference>
<dbReference type="Gene3D" id="2.40.330.10">
    <property type="entry name" value="DNA-binding pseudobarrel domain"/>
    <property type="match status" value="1"/>
</dbReference>
<evidence type="ECO:0000256" key="4">
    <source>
        <dbReference type="ARBA" id="ARBA00023163"/>
    </source>
</evidence>
<keyword evidence="2" id="KW-0805">Transcription regulation</keyword>
<name>A0A251TP79_HELAN</name>
<evidence type="ECO:0000313" key="7">
    <source>
        <dbReference type="EMBL" id="OTG12376.1"/>
    </source>
</evidence>
<dbReference type="GO" id="GO:0005634">
    <property type="term" value="C:nucleus"/>
    <property type="evidence" value="ECO:0007669"/>
    <property type="project" value="UniProtKB-SubCell"/>
</dbReference>
<evidence type="ECO:0000256" key="1">
    <source>
        <dbReference type="ARBA" id="ARBA00004123"/>
    </source>
</evidence>
<reference evidence="7" key="2">
    <citation type="submission" date="2017-02" db="EMBL/GenBank/DDBJ databases">
        <title>Sunflower complete genome.</title>
        <authorList>
            <person name="Langlade N."/>
            <person name="Munos S."/>
        </authorList>
    </citation>
    <scope>NUCLEOTIDE SEQUENCE [LARGE SCALE GENOMIC DNA]</scope>
    <source>
        <tissue evidence="7">Leaves</tissue>
    </source>
</reference>
<dbReference type="Gramene" id="mRNA:HanXRQr2_Chr10g0454871">
    <property type="protein sequence ID" value="mRNA:HanXRQr2_Chr10g0454871"/>
    <property type="gene ID" value="HanXRQr2_Chr10g0454871"/>
</dbReference>
<dbReference type="InterPro" id="IPR044835">
    <property type="entry name" value="ARF_plant"/>
</dbReference>
<keyword evidence="8" id="KW-1185">Reference proteome</keyword>
<dbReference type="PANTHER" id="PTHR31384:SF10">
    <property type="entry name" value="AUXIN RESPONSE FACTOR 5"/>
    <property type="match status" value="1"/>
</dbReference>
<dbReference type="STRING" id="4232.A0A251TP79"/>
<dbReference type="PANTHER" id="PTHR31384">
    <property type="entry name" value="AUXIN RESPONSE FACTOR 4-RELATED"/>
    <property type="match status" value="1"/>
</dbReference>
<organism evidence="7 8">
    <name type="scientific">Helianthus annuus</name>
    <name type="common">Common sunflower</name>
    <dbReference type="NCBI Taxonomy" id="4232"/>
    <lineage>
        <taxon>Eukaryota</taxon>
        <taxon>Viridiplantae</taxon>
        <taxon>Streptophyta</taxon>
        <taxon>Embryophyta</taxon>
        <taxon>Tracheophyta</taxon>
        <taxon>Spermatophyta</taxon>
        <taxon>Magnoliopsida</taxon>
        <taxon>eudicotyledons</taxon>
        <taxon>Gunneridae</taxon>
        <taxon>Pentapetalae</taxon>
        <taxon>asterids</taxon>
        <taxon>campanulids</taxon>
        <taxon>Asterales</taxon>
        <taxon>Asteraceae</taxon>
        <taxon>Asteroideae</taxon>
        <taxon>Heliantheae alliance</taxon>
        <taxon>Heliantheae</taxon>
        <taxon>Helianthus</taxon>
    </lineage>
</organism>
<accession>A0A251TP79</accession>
<protein>
    <submittedName>
        <fullName evidence="6">DNA-binding pseudobarrel domain superfamily</fullName>
    </submittedName>
    <submittedName>
        <fullName evidence="7">Putative DNA-binding pseudobarrel domain-containing protein</fullName>
    </submittedName>
</protein>
<dbReference type="EMBL" id="CM007899">
    <property type="protein sequence ID" value="OTG12376.1"/>
    <property type="molecule type" value="Genomic_DNA"/>
</dbReference>
<dbReference type="EMBL" id="MNCJ02000325">
    <property type="protein sequence ID" value="KAF5787622.1"/>
    <property type="molecule type" value="Genomic_DNA"/>
</dbReference>
<keyword evidence="4" id="KW-0804">Transcription</keyword>
<dbReference type="GO" id="GO:0006355">
    <property type="term" value="P:regulation of DNA-templated transcription"/>
    <property type="evidence" value="ECO:0007669"/>
    <property type="project" value="InterPro"/>
</dbReference>
<dbReference type="SUPFAM" id="SSF101936">
    <property type="entry name" value="DNA-binding pseudobarrel domain"/>
    <property type="match status" value="1"/>
</dbReference>
<dbReference type="AlphaFoldDB" id="A0A251TP79"/>
<keyword evidence="3 7" id="KW-0238">DNA-binding</keyword>
<evidence type="ECO:0000313" key="6">
    <source>
        <dbReference type="EMBL" id="KAF5787622.1"/>
    </source>
</evidence>
<reference evidence="6 8" key="1">
    <citation type="journal article" date="2017" name="Nature">
        <title>The sunflower genome provides insights into oil metabolism, flowering and Asterid evolution.</title>
        <authorList>
            <person name="Badouin H."/>
            <person name="Gouzy J."/>
            <person name="Grassa C.J."/>
            <person name="Murat F."/>
            <person name="Staton S.E."/>
            <person name="Cottret L."/>
            <person name="Lelandais-Briere C."/>
            <person name="Owens G.L."/>
            <person name="Carrere S."/>
            <person name="Mayjonade B."/>
            <person name="Legrand L."/>
            <person name="Gill N."/>
            <person name="Kane N.C."/>
            <person name="Bowers J.E."/>
            <person name="Hubner S."/>
            <person name="Bellec A."/>
            <person name="Berard A."/>
            <person name="Berges H."/>
            <person name="Blanchet N."/>
            <person name="Boniface M.C."/>
            <person name="Brunel D."/>
            <person name="Catrice O."/>
            <person name="Chaidir N."/>
            <person name="Claudel C."/>
            <person name="Donnadieu C."/>
            <person name="Faraut T."/>
            <person name="Fievet G."/>
            <person name="Helmstetter N."/>
            <person name="King M."/>
            <person name="Knapp S.J."/>
            <person name="Lai Z."/>
            <person name="Le Paslier M.C."/>
            <person name="Lippi Y."/>
            <person name="Lorenzon L."/>
            <person name="Mandel J.R."/>
            <person name="Marage G."/>
            <person name="Marchand G."/>
            <person name="Marquand E."/>
            <person name="Bret-Mestries E."/>
            <person name="Morien E."/>
            <person name="Nambeesan S."/>
            <person name="Nguyen T."/>
            <person name="Pegot-Espagnet P."/>
            <person name="Pouilly N."/>
            <person name="Raftis F."/>
            <person name="Sallet E."/>
            <person name="Schiex T."/>
            <person name="Thomas J."/>
            <person name="Vandecasteele C."/>
            <person name="Vares D."/>
            <person name="Vear F."/>
            <person name="Vautrin S."/>
            <person name="Crespi M."/>
            <person name="Mangin B."/>
            <person name="Burke J.M."/>
            <person name="Salse J."/>
            <person name="Munos S."/>
            <person name="Vincourt P."/>
            <person name="Rieseberg L.H."/>
            <person name="Langlade N.B."/>
        </authorList>
    </citation>
    <scope>NUCLEOTIDE SEQUENCE [LARGE SCALE GENOMIC DNA]</scope>
    <source>
        <strain evidence="8">cv. SF193</strain>
        <tissue evidence="6">Leaves</tissue>
    </source>
</reference>
<keyword evidence="5" id="KW-0539">Nucleus</keyword>
<evidence type="ECO:0000256" key="2">
    <source>
        <dbReference type="ARBA" id="ARBA00023015"/>
    </source>
</evidence>
<gene>
    <name evidence="7" type="ORF">HannXRQ_Chr10g0308961</name>
    <name evidence="6" type="ORF">HanXRQr2_Chr10g0454871</name>
</gene>
<comment type="subcellular location">
    <subcellularLocation>
        <location evidence="1">Nucleus</location>
    </subcellularLocation>
</comment>
<dbReference type="Proteomes" id="UP000215914">
    <property type="component" value="Chromosome 10"/>
</dbReference>
<evidence type="ECO:0000313" key="8">
    <source>
        <dbReference type="Proteomes" id="UP000215914"/>
    </source>
</evidence>
<sequence>MTTFTERRLLFHGGPYEHSKTEHSSCFVVDVERNWSMTIIQEKLNAASVNTGTHSLVEEMKLLKEMQDHSWIKKPINSELWHACAGPLVTLPQVGSLVYYFPQGHSEQPKRHLLTMGWSMFVGAKRLKAGDVVLFIRLTEECWYPDLTMRPKFSEIIIRLDKIVGNCTKHGWGKDALKLPWYAELCCVGVNPRRHKYPRQRAGIPTSQI</sequence>
<dbReference type="InParanoid" id="A0A251TP79"/>
<reference evidence="6" key="3">
    <citation type="submission" date="2020-06" db="EMBL/GenBank/DDBJ databases">
        <title>Helianthus annuus Genome sequencing and assembly Release 2.</title>
        <authorList>
            <person name="Gouzy J."/>
            <person name="Langlade N."/>
            <person name="Munos S."/>
        </authorList>
    </citation>
    <scope>NUCLEOTIDE SEQUENCE</scope>
    <source>
        <tissue evidence="6">Leaves</tissue>
    </source>
</reference>